<dbReference type="PANTHER" id="PTHR43289:SF6">
    <property type="entry name" value="SERINE_THREONINE-PROTEIN KINASE NEKL-3"/>
    <property type="match status" value="1"/>
</dbReference>
<dbReference type="SMART" id="SM00220">
    <property type="entry name" value="S_TKc"/>
    <property type="match status" value="1"/>
</dbReference>
<keyword evidence="7" id="KW-0812">Transmembrane</keyword>
<dbReference type="InterPro" id="IPR008271">
    <property type="entry name" value="Ser/Thr_kinase_AS"/>
</dbReference>
<evidence type="ECO:0000256" key="3">
    <source>
        <dbReference type="ARBA" id="ARBA00022679"/>
    </source>
</evidence>
<dbReference type="SUPFAM" id="SSF56112">
    <property type="entry name" value="Protein kinase-like (PK-like)"/>
    <property type="match status" value="1"/>
</dbReference>
<keyword evidence="6" id="KW-0067">ATP-binding</keyword>
<feature type="domain" description="Protein kinase" evidence="8">
    <location>
        <begin position="1"/>
        <end position="228"/>
    </location>
</feature>
<evidence type="ECO:0000313" key="9">
    <source>
        <dbReference type="EMBL" id="GAA2710338.1"/>
    </source>
</evidence>
<keyword evidence="2" id="KW-0723">Serine/threonine-protein kinase</keyword>
<organism evidence="9 10">
    <name type="scientific">Streptomyces luteosporeus</name>
    <dbReference type="NCBI Taxonomy" id="173856"/>
    <lineage>
        <taxon>Bacteria</taxon>
        <taxon>Bacillati</taxon>
        <taxon>Actinomycetota</taxon>
        <taxon>Actinomycetes</taxon>
        <taxon>Kitasatosporales</taxon>
        <taxon>Streptomycetaceae</taxon>
        <taxon>Streptomyces</taxon>
    </lineage>
</organism>
<sequence>MGDDLPPELAQRFDREAVAAAQINHPNVASLYDYGRHEDLLFLVMEKVDGGSLSEHLRTRPVFAPAAALALAEAICAALAAAHAAGVVHYDIKPHNVMLTPDRQVKVVDFGIAGFLHTAFTLAHSSQLTPAGTPEYGAPEQFLAERGDARSDLYALGGLLFVMLAGQAPFTGPNAMAVVRRKLDEDPPRLDTLRSDLPTALTDLVARLLARDPVQRPQTAAEVLRRIRDLQAATGSGSVPATVPVPTVPGTVGEEDEVRLTWSGEEPLKTYVRLQKMWPYWVVFLASSAVLAVLIPIFLRAYQADPYNEAQTGIFIAVGMVPFAAVLVCLIAIPNGTFIRARDARARRPRSTWSLIVDGEGITVTSEVGSETFPWPTLDRVAIKVLVCRNYDYKAPIDHYTGLFLDLDPTAPPHSLQRPAGWHYRAGYLRMDPRTNVPVCVLGPMTERQRSQLVRSLITYAGPAWDPETTFITQPVDQ</sequence>
<feature type="transmembrane region" description="Helical" evidence="7">
    <location>
        <begin position="62"/>
        <end position="85"/>
    </location>
</feature>
<dbReference type="Gene3D" id="1.10.510.10">
    <property type="entry name" value="Transferase(Phosphotransferase) domain 1"/>
    <property type="match status" value="1"/>
</dbReference>
<evidence type="ECO:0000313" key="10">
    <source>
        <dbReference type="Proteomes" id="UP001500886"/>
    </source>
</evidence>
<evidence type="ECO:0000256" key="1">
    <source>
        <dbReference type="ARBA" id="ARBA00012513"/>
    </source>
</evidence>
<keyword evidence="4" id="KW-0547">Nucleotide-binding</keyword>
<dbReference type="InterPro" id="IPR011009">
    <property type="entry name" value="Kinase-like_dom_sf"/>
</dbReference>
<dbReference type="Proteomes" id="UP001500886">
    <property type="component" value="Unassembled WGS sequence"/>
</dbReference>
<accession>A0ABN3TNW4</accession>
<dbReference type="CDD" id="cd14014">
    <property type="entry name" value="STKc_PknB_like"/>
    <property type="match status" value="1"/>
</dbReference>
<dbReference type="Pfam" id="PF00069">
    <property type="entry name" value="Pkinase"/>
    <property type="match status" value="1"/>
</dbReference>
<dbReference type="EMBL" id="BAAASL010000003">
    <property type="protein sequence ID" value="GAA2710338.1"/>
    <property type="molecule type" value="Genomic_DNA"/>
</dbReference>
<keyword evidence="5" id="KW-0418">Kinase</keyword>
<dbReference type="PANTHER" id="PTHR43289">
    <property type="entry name" value="MITOGEN-ACTIVATED PROTEIN KINASE KINASE KINASE 20-RELATED"/>
    <property type="match status" value="1"/>
</dbReference>
<keyword evidence="3" id="KW-0808">Transferase</keyword>
<feature type="transmembrane region" description="Helical" evidence="7">
    <location>
        <begin position="278"/>
        <end position="302"/>
    </location>
</feature>
<dbReference type="EC" id="2.7.11.1" evidence="1"/>
<evidence type="ECO:0000256" key="2">
    <source>
        <dbReference type="ARBA" id="ARBA00022527"/>
    </source>
</evidence>
<proteinExistence type="predicted"/>
<dbReference type="PROSITE" id="PS00108">
    <property type="entry name" value="PROTEIN_KINASE_ST"/>
    <property type="match status" value="1"/>
</dbReference>
<feature type="transmembrane region" description="Helical" evidence="7">
    <location>
        <begin position="314"/>
        <end position="338"/>
    </location>
</feature>
<keyword evidence="10" id="KW-1185">Reference proteome</keyword>
<keyword evidence="7" id="KW-1133">Transmembrane helix</keyword>
<evidence type="ECO:0000256" key="5">
    <source>
        <dbReference type="ARBA" id="ARBA00022777"/>
    </source>
</evidence>
<evidence type="ECO:0000256" key="6">
    <source>
        <dbReference type="ARBA" id="ARBA00022840"/>
    </source>
</evidence>
<evidence type="ECO:0000259" key="8">
    <source>
        <dbReference type="PROSITE" id="PS50011"/>
    </source>
</evidence>
<keyword evidence="7" id="KW-0472">Membrane</keyword>
<dbReference type="PROSITE" id="PS50011">
    <property type="entry name" value="PROTEIN_KINASE_DOM"/>
    <property type="match status" value="1"/>
</dbReference>
<evidence type="ECO:0000256" key="4">
    <source>
        <dbReference type="ARBA" id="ARBA00022741"/>
    </source>
</evidence>
<gene>
    <name evidence="9" type="ORF">GCM10010315_10010</name>
</gene>
<protein>
    <recommendedName>
        <fullName evidence="1">non-specific serine/threonine protein kinase</fullName>
        <ecNumber evidence="1">2.7.11.1</ecNumber>
    </recommendedName>
</protein>
<dbReference type="Gene3D" id="3.30.200.20">
    <property type="entry name" value="Phosphorylase Kinase, domain 1"/>
    <property type="match status" value="1"/>
</dbReference>
<evidence type="ECO:0000256" key="7">
    <source>
        <dbReference type="SAM" id="Phobius"/>
    </source>
</evidence>
<comment type="caution">
    <text evidence="9">The sequence shown here is derived from an EMBL/GenBank/DDBJ whole genome shotgun (WGS) entry which is preliminary data.</text>
</comment>
<dbReference type="InterPro" id="IPR000719">
    <property type="entry name" value="Prot_kinase_dom"/>
</dbReference>
<reference evidence="9 10" key="1">
    <citation type="journal article" date="2019" name="Int. J. Syst. Evol. Microbiol.">
        <title>The Global Catalogue of Microorganisms (GCM) 10K type strain sequencing project: providing services to taxonomists for standard genome sequencing and annotation.</title>
        <authorList>
            <consortium name="The Broad Institute Genomics Platform"/>
            <consortium name="The Broad Institute Genome Sequencing Center for Infectious Disease"/>
            <person name="Wu L."/>
            <person name="Ma J."/>
        </authorList>
    </citation>
    <scope>NUCLEOTIDE SEQUENCE [LARGE SCALE GENOMIC DNA]</scope>
    <source>
        <strain evidence="9 10">JCM 4542</strain>
    </source>
</reference>
<name>A0ABN3TNW4_9ACTN</name>